<comment type="caution">
    <text evidence="1">The sequence shown here is derived from an EMBL/GenBank/DDBJ whole genome shotgun (WGS) entry which is preliminary data.</text>
</comment>
<organism evidence="1 2">
    <name type="scientific">Puia dinghuensis</name>
    <dbReference type="NCBI Taxonomy" id="1792502"/>
    <lineage>
        <taxon>Bacteria</taxon>
        <taxon>Pseudomonadati</taxon>
        <taxon>Bacteroidota</taxon>
        <taxon>Chitinophagia</taxon>
        <taxon>Chitinophagales</taxon>
        <taxon>Chitinophagaceae</taxon>
        <taxon>Puia</taxon>
    </lineage>
</organism>
<dbReference type="AlphaFoldDB" id="A0A8J2U6L7"/>
<reference evidence="1" key="1">
    <citation type="journal article" date="2014" name="Int. J. Syst. Evol. Microbiol.">
        <title>Complete genome sequence of Corynebacterium casei LMG S-19264T (=DSM 44701T), isolated from a smear-ripened cheese.</title>
        <authorList>
            <consortium name="US DOE Joint Genome Institute (JGI-PGF)"/>
            <person name="Walter F."/>
            <person name="Albersmeier A."/>
            <person name="Kalinowski J."/>
            <person name="Ruckert C."/>
        </authorList>
    </citation>
    <scope>NUCLEOTIDE SEQUENCE</scope>
    <source>
        <strain evidence="1">CGMCC 1.15448</strain>
    </source>
</reference>
<sequence length="58" mass="6691">MGYIKEPKGVDFVVEPHVVTEEDRRIISEAIAHYKATGKFKRVPKPKRARRATKKAKK</sequence>
<proteinExistence type="predicted"/>
<evidence type="ECO:0000313" key="1">
    <source>
        <dbReference type="EMBL" id="GGA81788.1"/>
    </source>
</evidence>
<evidence type="ECO:0000313" key="2">
    <source>
        <dbReference type="Proteomes" id="UP000607559"/>
    </source>
</evidence>
<dbReference type="EMBL" id="BMJC01000001">
    <property type="protein sequence ID" value="GGA81788.1"/>
    <property type="molecule type" value="Genomic_DNA"/>
</dbReference>
<dbReference type="Proteomes" id="UP000607559">
    <property type="component" value="Unassembled WGS sequence"/>
</dbReference>
<gene>
    <name evidence="1" type="ORF">GCM10011511_00930</name>
</gene>
<reference evidence="1" key="2">
    <citation type="submission" date="2020-09" db="EMBL/GenBank/DDBJ databases">
        <authorList>
            <person name="Sun Q."/>
            <person name="Zhou Y."/>
        </authorList>
    </citation>
    <scope>NUCLEOTIDE SEQUENCE</scope>
    <source>
        <strain evidence="1">CGMCC 1.15448</strain>
    </source>
</reference>
<protein>
    <submittedName>
        <fullName evidence="1">Uncharacterized protein</fullName>
    </submittedName>
</protein>
<keyword evidence="2" id="KW-1185">Reference proteome</keyword>
<accession>A0A8J2U6L7</accession>
<name>A0A8J2U6L7_9BACT</name>